<feature type="region of interest" description="Disordered" evidence="1">
    <location>
        <begin position="34"/>
        <end position="69"/>
    </location>
</feature>
<reference evidence="3" key="3">
    <citation type="submission" date="2015-06" db="UniProtKB">
        <authorList>
            <consortium name="EnsemblProtists"/>
        </authorList>
    </citation>
    <scope>IDENTIFICATION</scope>
</reference>
<dbReference type="HOGENOM" id="CLU_1345417_0_0_1"/>
<keyword evidence="4" id="KW-1185">Reference proteome</keyword>
<dbReference type="EMBL" id="JH993093">
    <property type="protein sequence ID" value="EKX35262.1"/>
    <property type="molecule type" value="Genomic_DNA"/>
</dbReference>
<dbReference type="Proteomes" id="UP000011087">
    <property type="component" value="Unassembled WGS sequence"/>
</dbReference>
<protein>
    <submittedName>
        <fullName evidence="2 3">Uncharacterized protein</fullName>
    </submittedName>
</protein>
<dbReference type="RefSeq" id="XP_005822242.1">
    <property type="nucleotide sequence ID" value="XM_005822185.1"/>
</dbReference>
<accession>L1IGR8</accession>
<evidence type="ECO:0000313" key="4">
    <source>
        <dbReference type="Proteomes" id="UP000011087"/>
    </source>
</evidence>
<dbReference type="GeneID" id="17292008"/>
<dbReference type="EnsemblProtists" id="EKX35262">
    <property type="protein sequence ID" value="EKX35262"/>
    <property type="gene ID" value="GUITHDRAFT_118501"/>
</dbReference>
<sequence>MGATSSKHGSLEYVGSECLSCYSLRDQQEDEDMAKMPSFDGSTDPAFAMPRRAQGGARGGNRSVRHSDPRRNKLCMDVVSAFDCQTVEEEKRSFRSRAASLPQGDPSILRSPRSRTASVYTSSMKVRDLQEYNAALQELENWQEGRQREGNFNPVEGFIRRRELEDKFSHLLRFSGDGTLKEHPGFVRFEKQREKRMFSLSART</sequence>
<dbReference type="AlphaFoldDB" id="L1IGR8"/>
<name>L1IGR8_GUITC</name>
<dbReference type="PaxDb" id="55529-EKX35262"/>
<organism evidence="2">
    <name type="scientific">Guillardia theta (strain CCMP2712)</name>
    <name type="common">Cryptophyte</name>
    <dbReference type="NCBI Taxonomy" id="905079"/>
    <lineage>
        <taxon>Eukaryota</taxon>
        <taxon>Cryptophyceae</taxon>
        <taxon>Pyrenomonadales</taxon>
        <taxon>Geminigeraceae</taxon>
        <taxon>Guillardia</taxon>
    </lineage>
</organism>
<evidence type="ECO:0000313" key="2">
    <source>
        <dbReference type="EMBL" id="EKX35262.1"/>
    </source>
</evidence>
<feature type="region of interest" description="Disordered" evidence="1">
    <location>
        <begin position="94"/>
        <end position="119"/>
    </location>
</feature>
<reference evidence="4" key="2">
    <citation type="submission" date="2012-11" db="EMBL/GenBank/DDBJ databases">
        <authorList>
            <person name="Kuo A."/>
            <person name="Curtis B.A."/>
            <person name="Tanifuji G."/>
            <person name="Burki F."/>
            <person name="Gruber A."/>
            <person name="Irimia M."/>
            <person name="Maruyama S."/>
            <person name="Arias M.C."/>
            <person name="Ball S.G."/>
            <person name="Gile G.H."/>
            <person name="Hirakawa Y."/>
            <person name="Hopkins J.F."/>
            <person name="Rensing S.A."/>
            <person name="Schmutz J."/>
            <person name="Symeonidi A."/>
            <person name="Elias M."/>
            <person name="Eveleigh R.J."/>
            <person name="Herman E.K."/>
            <person name="Klute M.J."/>
            <person name="Nakayama T."/>
            <person name="Obornik M."/>
            <person name="Reyes-Prieto A."/>
            <person name="Armbrust E.V."/>
            <person name="Aves S.J."/>
            <person name="Beiko R.G."/>
            <person name="Coutinho P."/>
            <person name="Dacks J.B."/>
            <person name="Durnford D.G."/>
            <person name="Fast N.M."/>
            <person name="Green B.R."/>
            <person name="Grisdale C."/>
            <person name="Hempe F."/>
            <person name="Henrissat B."/>
            <person name="Hoppner M.P."/>
            <person name="Ishida K.-I."/>
            <person name="Kim E."/>
            <person name="Koreny L."/>
            <person name="Kroth P.G."/>
            <person name="Liu Y."/>
            <person name="Malik S.-B."/>
            <person name="Maier U.G."/>
            <person name="McRose D."/>
            <person name="Mock T."/>
            <person name="Neilson J.A."/>
            <person name="Onodera N.T."/>
            <person name="Poole A.M."/>
            <person name="Pritham E.J."/>
            <person name="Richards T.A."/>
            <person name="Rocap G."/>
            <person name="Roy S.W."/>
            <person name="Sarai C."/>
            <person name="Schaack S."/>
            <person name="Shirato S."/>
            <person name="Slamovits C.H."/>
            <person name="Spencer D.F."/>
            <person name="Suzuki S."/>
            <person name="Worden A.Z."/>
            <person name="Zauner S."/>
            <person name="Barry K."/>
            <person name="Bell C."/>
            <person name="Bharti A.K."/>
            <person name="Crow J.A."/>
            <person name="Grimwood J."/>
            <person name="Kramer R."/>
            <person name="Lindquist E."/>
            <person name="Lucas S."/>
            <person name="Salamov A."/>
            <person name="McFadden G.I."/>
            <person name="Lane C.E."/>
            <person name="Keeling P.J."/>
            <person name="Gray M.W."/>
            <person name="Grigoriev I.V."/>
            <person name="Archibald J.M."/>
        </authorList>
    </citation>
    <scope>NUCLEOTIDE SEQUENCE</scope>
    <source>
        <strain evidence="4">CCMP2712</strain>
    </source>
</reference>
<evidence type="ECO:0000313" key="3">
    <source>
        <dbReference type="EnsemblProtists" id="EKX35262"/>
    </source>
</evidence>
<reference evidence="2 4" key="1">
    <citation type="journal article" date="2012" name="Nature">
        <title>Algal genomes reveal evolutionary mosaicism and the fate of nucleomorphs.</title>
        <authorList>
            <consortium name="DOE Joint Genome Institute"/>
            <person name="Curtis B.A."/>
            <person name="Tanifuji G."/>
            <person name="Burki F."/>
            <person name="Gruber A."/>
            <person name="Irimia M."/>
            <person name="Maruyama S."/>
            <person name="Arias M.C."/>
            <person name="Ball S.G."/>
            <person name="Gile G.H."/>
            <person name="Hirakawa Y."/>
            <person name="Hopkins J.F."/>
            <person name="Kuo A."/>
            <person name="Rensing S.A."/>
            <person name="Schmutz J."/>
            <person name="Symeonidi A."/>
            <person name="Elias M."/>
            <person name="Eveleigh R.J."/>
            <person name="Herman E.K."/>
            <person name="Klute M.J."/>
            <person name="Nakayama T."/>
            <person name="Obornik M."/>
            <person name="Reyes-Prieto A."/>
            <person name="Armbrust E.V."/>
            <person name="Aves S.J."/>
            <person name="Beiko R.G."/>
            <person name="Coutinho P."/>
            <person name="Dacks J.B."/>
            <person name="Durnford D.G."/>
            <person name="Fast N.M."/>
            <person name="Green B.R."/>
            <person name="Grisdale C.J."/>
            <person name="Hempel F."/>
            <person name="Henrissat B."/>
            <person name="Hoppner M.P."/>
            <person name="Ishida K."/>
            <person name="Kim E."/>
            <person name="Koreny L."/>
            <person name="Kroth P.G."/>
            <person name="Liu Y."/>
            <person name="Malik S.B."/>
            <person name="Maier U.G."/>
            <person name="McRose D."/>
            <person name="Mock T."/>
            <person name="Neilson J.A."/>
            <person name="Onodera N.T."/>
            <person name="Poole A.M."/>
            <person name="Pritham E.J."/>
            <person name="Richards T.A."/>
            <person name="Rocap G."/>
            <person name="Roy S.W."/>
            <person name="Sarai C."/>
            <person name="Schaack S."/>
            <person name="Shirato S."/>
            <person name="Slamovits C.H."/>
            <person name="Spencer D.F."/>
            <person name="Suzuki S."/>
            <person name="Worden A.Z."/>
            <person name="Zauner S."/>
            <person name="Barry K."/>
            <person name="Bell C."/>
            <person name="Bharti A.K."/>
            <person name="Crow J.A."/>
            <person name="Grimwood J."/>
            <person name="Kramer R."/>
            <person name="Lindquist E."/>
            <person name="Lucas S."/>
            <person name="Salamov A."/>
            <person name="McFadden G.I."/>
            <person name="Lane C.E."/>
            <person name="Keeling P.J."/>
            <person name="Gray M.W."/>
            <person name="Grigoriev I.V."/>
            <person name="Archibald J.M."/>
        </authorList>
    </citation>
    <scope>NUCLEOTIDE SEQUENCE</scope>
    <source>
        <strain evidence="2 4">CCMP2712</strain>
    </source>
</reference>
<dbReference type="KEGG" id="gtt:GUITHDRAFT_118501"/>
<proteinExistence type="predicted"/>
<evidence type="ECO:0000256" key="1">
    <source>
        <dbReference type="SAM" id="MobiDB-lite"/>
    </source>
</evidence>
<gene>
    <name evidence="2" type="ORF">GUITHDRAFT_118501</name>
</gene>